<dbReference type="GO" id="GO:0042302">
    <property type="term" value="F:structural constituent of cuticle"/>
    <property type="evidence" value="ECO:0007669"/>
    <property type="project" value="UniProtKB-UniRule"/>
</dbReference>
<keyword evidence="2 4" id="KW-0732">Signal</keyword>
<name>A0A8S3W5Q0_PARAO</name>
<dbReference type="PROSITE" id="PS51155">
    <property type="entry name" value="CHIT_BIND_RR_2"/>
    <property type="match status" value="1"/>
</dbReference>
<evidence type="ECO:0000256" key="2">
    <source>
        <dbReference type="ARBA" id="ARBA00022729"/>
    </source>
</evidence>
<dbReference type="Pfam" id="PF00379">
    <property type="entry name" value="Chitin_bind_4"/>
    <property type="match status" value="1"/>
</dbReference>
<organism evidence="5 6">
    <name type="scientific">Parnassius apollo</name>
    <name type="common">Apollo butterfly</name>
    <name type="synonym">Papilio apollo</name>
    <dbReference type="NCBI Taxonomy" id="110799"/>
    <lineage>
        <taxon>Eukaryota</taxon>
        <taxon>Metazoa</taxon>
        <taxon>Ecdysozoa</taxon>
        <taxon>Arthropoda</taxon>
        <taxon>Hexapoda</taxon>
        <taxon>Insecta</taxon>
        <taxon>Pterygota</taxon>
        <taxon>Neoptera</taxon>
        <taxon>Endopterygota</taxon>
        <taxon>Lepidoptera</taxon>
        <taxon>Glossata</taxon>
        <taxon>Ditrysia</taxon>
        <taxon>Papilionoidea</taxon>
        <taxon>Papilionidae</taxon>
        <taxon>Parnassiinae</taxon>
        <taxon>Parnassini</taxon>
        <taxon>Parnassius</taxon>
        <taxon>Parnassius</taxon>
    </lineage>
</organism>
<keyword evidence="6" id="KW-1185">Reference proteome</keyword>
<sequence>MWRFQCILLVIIKVVIARPKIGSVYDPGFNDYYERPSYAFTYGVADHSTGDVKSQHESRDGDVVKGQYSLVEPDGSIRTVDYTADPVNGFNAVVSKIGPSVHSVAPVHVTPVPQVQPVVRILPKHAPVIPVNIRKPVIPNQIIYASPAPYVLSKVEGSHYPEYDEFELDGPYQLSLKNFY</sequence>
<dbReference type="AlphaFoldDB" id="A0A8S3W5Q0"/>
<dbReference type="OrthoDB" id="8195282at2759"/>
<reference evidence="5" key="1">
    <citation type="submission" date="2021-04" db="EMBL/GenBank/DDBJ databases">
        <authorList>
            <person name="Tunstrom K."/>
        </authorList>
    </citation>
    <scope>NUCLEOTIDE SEQUENCE</scope>
</reference>
<feature type="signal peptide" evidence="4">
    <location>
        <begin position="1"/>
        <end position="17"/>
    </location>
</feature>
<dbReference type="PROSITE" id="PS00233">
    <property type="entry name" value="CHIT_BIND_RR_1"/>
    <property type="match status" value="1"/>
</dbReference>
<proteinExistence type="predicted"/>
<dbReference type="Proteomes" id="UP000691718">
    <property type="component" value="Unassembled WGS sequence"/>
</dbReference>
<evidence type="ECO:0000256" key="1">
    <source>
        <dbReference type="ARBA" id="ARBA00022460"/>
    </source>
</evidence>
<dbReference type="InterPro" id="IPR000618">
    <property type="entry name" value="Insect_cuticle"/>
</dbReference>
<dbReference type="InterPro" id="IPR051217">
    <property type="entry name" value="Insect_Cuticle_Struc_Prot"/>
</dbReference>
<dbReference type="GO" id="GO:0031012">
    <property type="term" value="C:extracellular matrix"/>
    <property type="evidence" value="ECO:0007669"/>
    <property type="project" value="TreeGrafter"/>
</dbReference>
<accession>A0A8S3W5Q0</accession>
<dbReference type="InterPro" id="IPR031311">
    <property type="entry name" value="CHIT_BIND_RR_consensus"/>
</dbReference>
<dbReference type="PANTHER" id="PTHR12236:SF75">
    <property type="entry name" value="CUTICULAR PROTEIN 62BB, ISOFORM A"/>
    <property type="match status" value="1"/>
</dbReference>
<dbReference type="EMBL" id="CAJQZP010000160">
    <property type="protein sequence ID" value="CAG4941721.1"/>
    <property type="molecule type" value="Genomic_DNA"/>
</dbReference>
<gene>
    <name evidence="5" type="ORF">PAPOLLO_LOCUS2278</name>
</gene>
<evidence type="ECO:0000256" key="4">
    <source>
        <dbReference type="SAM" id="SignalP"/>
    </source>
</evidence>
<comment type="caution">
    <text evidence="5">The sequence shown here is derived from an EMBL/GenBank/DDBJ whole genome shotgun (WGS) entry which is preliminary data.</text>
</comment>
<evidence type="ECO:0000313" key="6">
    <source>
        <dbReference type="Proteomes" id="UP000691718"/>
    </source>
</evidence>
<dbReference type="GO" id="GO:0005615">
    <property type="term" value="C:extracellular space"/>
    <property type="evidence" value="ECO:0007669"/>
    <property type="project" value="TreeGrafter"/>
</dbReference>
<protein>
    <submittedName>
        <fullName evidence="5">(apollo) hypothetical protein</fullName>
    </submittedName>
</protein>
<keyword evidence="1 3" id="KW-0193">Cuticle</keyword>
<evidence type="ECO:0000256" key="3">
    <source>
        <dbReference type="PROSITE-ProRule" id="PRU00497"/>
    </source>
</evidence>
<dbReference type="PANTHER" id="PTHR12236">
    <property type="entry name" value="STRUCTURAL CONTITUENT OF CUTICLE"/>
    <property type="match status" value="1"/>
</dbReference>
<evidence type="ECO:0000313" key="5">
    <source>
        <dbReference type="EMBL" id="CAG4941721.1"/>
    </source>
</evidence>
<feature type="chain" id="PRO_5035771742" evidence="4">
    <location>
        <begin position="18"/>
        <end position="180"/>
    </location>
</feature>